<protein>
    <recommendedName>
        <fullName evidence="6">Phosphate-binding protein</fullName>
    </recommendedName>
</protein>
<dbReference type="Gene3D" id="3.40.190.10">
    <property type="entry name" value="Periplasmic binding protein-like II"/>
    <property type="match status" value="2"/>
</dbReference>
<dbReference type="NCBIfam" id="NF008171">
    <property type="entry name" value="PRK10918.1"/>
    <property type="match status" value="1"/>
</dbReference>
<comment type="similarity">
    <text evidence="2 6">Belongs to the PstS family.</text>
</comment>
<feature type="signal peptide" evidence="7">
    <location>
        <begin position="1"/>
        <end position="23"/>
    </location>
</feature>
<feature type="domain" description="PBP" evidence="8">
    <location>
        <begin position="27"/>
        <end position="306"/>
    </location>
</feature>
<dbReference type="NCBIfam" id="TIGR00975">
    <property type="entry name" value="3a0107s03"/>
    <property type="match status" value="1"/>
</dbReference>
<accession>A0A7C3WQD7</accession>
<proteinExistence type="inferred from homology"/>
<dbReference type="CDD" id="cd13565">
    <property type="entry name" value="PBP2_PstS"/>
    <property type="match status" value="1"/>
</dbReference>
<dbReference type="PANTHER" id="PTHR42996">
    <property type="entry name" value="PHOSPHATE-BINDING PROTEIN PSTS"/>
    <property type="match status" value="1"/>
</dbReference>
<dbReference type="SUPFAM" id="SSF53850">
    <property type="entry name" value="Periplasmic binding protein-like II"/>
    <property type="match status" value="1"/>
</dbReference>
<feature type="chain" id="PRO_5028062846" description="Phosphate-binding protein" evidence="7">
    <location>
        <begin position="24"/>
        <end position="350"/>
    </location>
</feature>
<dbReference type="EMBL" id="DTHB01000016">
    <property type="protein sequence ID" value="HGB13835.1"/>
    <property type="molecule type" value="Genomic_DNA"/>
</dbReference>
<comment type="function">
    <text evidence="1">Part of the ABC transporter complex PstSACB involved in phosphate import.</text>
</comment>
<evidence type="ECO:0000256" key="4">
    <source>
        <dbReference type="ARBA" id="ARBA00022448"/>
    </source>
</evidence>
<dbReference type="InterPro" id="IPR024370">
    <property type="entry name" value="PBP_domain"/>
</dbReference>
<keyword evidence="7" id="KW-0732">Signal</keyword>
<keyword evidence="4 6" id="KW-0813">Transport</keyword>
<evidence type="ECO:0000256" key="1">
    <source>
        <dbReference type="ARBA" id="ARBA00002841"/>
    </source>
</evidence>
<evidence type="ECO:0000256" key="6">
    <source>
        <dbReference type="PIRNR" id="PIRNR002756"/>
    </source>
</evidence>
<evidence type="ECO:0000256" key="2">
    <source>
        <dbReference type="ARBA" id="ARBA00008725"/>
    </source>
</evidence>
<dbReference type="PIRSF" id="PIRSF002756">
    <property type="entry name" value="PstS"/>
    <property type="match status" value="1"/>
</dbReference>
<dbReference type="AlphaFoldDB" id="A0A7C3WQD7"/>
<dbReference type="InterPro" id="IPR050962">
    <property type="entry name" value="Phosphate-bind_PstS"/>
</dbReference>
<dbReference type="Pfam" id="PF12849">
    <property type="entry name" value="PBP_like_2"/>
    <property type="match status" value="1"/>
</dbReference>
<evidence type="ECO:0000256" key="7">
    <source>
        <dbReference type="SAM" id="SignalP"/>
    </source>
</evidence>
<comment type="caution">
    <text evidence="9">The sequence shown here is derived from an EMBL/GenBank/DDBJ whole genome shotgun (WGS) entry which is preliminary data.</text>
</comment>
<dbReference type="GO" id="GO:0035435">
    <property type="term" value="P:phosphate ion transmembrane transport"/>
    <property type="evidence" value="ECO:0007669"/>
    <property type="project" value="InterPro"/>
</dbReference>
<sequence length="350" mass="37856">MKRFAFLALVSTILLVLSGLAGAQEIALNGAGATFPFPVYSQWAFKYAQLTGVKINYQAIGSGGGIAQIKAKTVDFGGTDEPLKPEDLKESGLAQFPMVMGGVVPIVNLSGLGANQLRLDAETLAGIFLGKITRWNDPAIQKLNPEIKLPEVAITVAHRTDGSGTTYIFTHYLSQVSPEWKEKVGTGKAVKWLAKASVGGKGNAGVAGQVQSIAGAIGYVEYAYAFQNKIPTVKLQNKAGKFVEPNLETFQAAAAHADWEKAPPGFGLMLTHQPGEASWPIVGATWILMHKNQPEADKAKALLKFFDWCYKNGDKMAKELHYVPLPDNLVKMVEAYWTKEIKAKGKPVWP</sequence>
<gene>
    <name evidence="9" type="primary">pstS</name>
    <name evidence="9" type="ORF">ENV62_01155</name>
</gene>
<evidence type="ECO:0000256" key="3">
    <source>
        <dbReference type="ARBA" id="ARBA00011529"/>
    </source>
</evidence>
<dbReference type="PANTHER" id="PTHR42996:SF1">
    <property type="entry name" value="PHOSPHATE-BINDING PROTEIN PSTS"/>
    <property type="match status" value="1"/>
</dbReference>
<dbReference type="InterPro" id="IPR005673">
    <property type="entry name" value="ABC_phos-bd_PstS"/>
</dbReference>
<evidence type="ECO:0000313" key="9">
    <source>
        <dbReference type="EMBL" id="HGB13835.1"/>
    </source>
</evidence>
<dbReference type="GO" id="GO:0042301">
    <property type="term" value="F:phosphate ion binding"/>
    <property type="evidence" value="ECO:0007669"/>
    <property type="project" value="InterPro"/>
</dbReference>
<name>A0A7C3WQD7_9BACT</name>
<evidence type="ECO:0000259" key="8">
    <source>
        <dbReference type="Pfam" id="PF12849"/>
    </source>
</evidence>
<comment type="subunit">
    <text evidence="3">The complex is composed of two ATP-binding proteins (PstB), two transmembrane proteins (PstC and PstA) and a solute-binding protein (PstS).</text>
</comment>
<evidence type="ECO:0000256" key="5">
    <source>
        <dbReference type="ARBA" id="ARBA00022592"/>
    </source>
</evidence>
<organism evidence="9">
    <name type="scientific">Desulfobacca acetoxidans</name>
    <dbReference type="NCBI Taxonomy" id="60893"/>
    <lineage>
        <taxon>Bacteria</taxon>
        <taxon>Pseudomonadati</taxon>
        <taxon>Thermodesulfobacteriota</taxon>
        <taxon>Desulfobaccia</taxon>
        <taxon>Desulfobaccales</taxon>
        <taxon>Desulfobaccaceae</taxon>
        <taxon>Desulfobacca</taxon>
    </lineage>
</organism>
<keyword evidence="5 6" id="KW-0592">Phosphate transport</keyword>
<dbReference type="GO" id="GO:0043190">
    <property type="term" value="C:ATP-binding cassette (ABC) transporter complex"/>
    <property type="evidence" value="ECO:0007669"/>
    <property type="project" value="InterPro"/>
</dbReference>
<reference evidence="9" key="1">
    <citation type="journal article" date="2020" name="mSystems">
        <title>Genome- and Community-Level Interaction Insights into Carbon Utilization and Element Cycling Functions of Hydrothermarchaeota in Hydrothermal Sediment.</title>
        <authorList>
            <person name="Zhou Z."/>
            <person name="Liu Y."/>
            <person name="Xu W."/>
            <person name="Pan J."/>
            <person name="Luo Z.H."/>
            <person name="Li M."/>
        </authorList>
    </citation>
    <scope>NUCLEOTIDE SEQUENCE [LARGE SCALE GENOMIC DNA]</scope>
    <source>
        <strain evidence="9">SpSt-776</strain>
    </source>
</reference>